<dbReference type="GO" id="GO:0009246">
    <property type="term" value="P:enterobacterial common antigen biosynthetic process"/>
    <property type="evidence" value="ECO:0007669"/>
    <property type="project" value="InterPro"/>
</dbReference>
<evidence type="ECO:0000256" key="4">
    <source>
        <dbReference type="ARBA" id="ARBA00022679"/>
    </source>
</evidence>
<name>A0A1H4D8R5_9FLAO</name>
<dbReference type="Proteomes" id="UP000198820">
    <property type="component" value="Unassembled WGS sequence"/>
</dbReference>
<keyword evidence="1" id="KW-1003">Cell membrane</keyword>
<proteinExistence type="predicted"/>
<organism evidence="6 7">
    <name type="scientific">Psychroflexus halocasei</name>
    <dbReference type="NCBI Taxonomy" id="908615"/>
    <lineage>
        <taxon>Bacteria</taxon>
        <taxon>Pseudomonadati</taxon>
        <taxon>Bacteroidota</taxon>
        <taxon>Flavobacteriia</taxon>
        <taxon>Flavobacteriales</taxon>
        <taxon>Flavobacteriaceae</taxon>
        <taxon>Psychroflexus</taxon>
    </lineage>
</organism>
<dbReference type="STRING" id="908615.SAMN05421540_11024"/>
<dbReference type="GO" id="GO:0008417">
    <property type="term" value="F:fucosyltransferase activity"/>
    <property type="evidence" value="ECO:0007669"/>
    <property type="project" value="InterPro"/>
</dbReference>
<evidence type="ECO:0000256" key="5">
    <source>
        <dbReference type="ARBA" id="ARBA00023136"/>
    </source>
</evidence>
<keyword evidence="5" id="KW-0472">Membrane</keyword>
<gene>
    <name evidence="6" type="ORF">SAMN05421540_11024</name>
</gene>
<evidence type="ECO:0000313" key="6">
    <source>
        <dbReference type="EMBL" id="SEA69183.1"/>
    </source>
</evidence>
<evidence type="ECO:0000256" key="2">
    <source>
        <dbReference type="ARBA" id="ARBA00022519"/>
    </source>
</evidence>
<protein>
    <submittedName>
        <fullName evidence="6">4-alpha-L-fucosyltransferase glycosyl transferase group 56</fullName>
    </submittedName>
</protein>
<keyword evidence="2" id="KW-0997">Cell inner membrane</keyword>
<dbReference type="EMBL" id="FNQF01000010">
    <property type="protein sequence ID" value="SEA69183.1"/>
    <property type="molecule type" value="Genomic_DNA"/>
</dbReference>
<keyword evidence="3 6" id="KW-0328">Glycosyltransferase</keyword>
<dbReference type="InterPro" id="IPR009993">
    <property type="entry name" value="WecF"/>
</dbReference>
<keyword evidence="7" id="KW-1185">Reference proteome</keyword>
<reference evidence="6 7" key="1">
    <citation type="submission" date="2016-10" db="EMBL/GenBank/DDBJ databases">
        <authorList>
            <person name="de Groot N.N."/>
        </authorList>
    </citation>
    <scope>NUCLEOTIDE SEQUENCE [LARGE SCALE GENOMIC DNA]</scope>
    <source>
        <strain evidence="6 7">DSM 23581</strain>
    </source>
</reference>
<accession>A0A1H4D8R5</accession>
<dbReference type="RefSeq" id="WP_159429424.1">
    <property type="nucleotide sequence ID" value="NZ_FNQF01000010.1"/>
</dbReference>
<dbReference type="Pfam" id="PF07429">
    <property type="entry name" value="Glyco_transf_56"/>
    <property type="match status" value="1"/>
</dbReference>
<sequence length="387" mass="45718">MKIIHIASDQKFINSAYFQFESLYPGENLFYLFVDDIEQTLKYVQQEERMVLVEKSVEQSKGLPNKFGEASMVFFHGLEYYSSIVLNRTPNKYKKIWILWGMEIYSNPYLFKAQSILDAQTLELFESNKAKRNIGKKFKDIFRGFFYRIKYRTYGPYKEVLAAINKANYCAILYKEEFNLVKNKLPDNELTYLKYSYYPIEKMLDDPKNKVTDNNILLGNSASYTNNHLEVFSILSKFNLDSQKVITPLSYGDQNYKEEIITRGHKEFKNNFEPLVNFMPLHEYNAYIQKCGIVIMNHHRQQAVGNVLTMLWMGAKVYLDQRNTLYYYLKRIGIHIYTVSEDLVPSNLEALKQLDEEKQLHNRNILRQEIGEKILLKKLKSQIEKIA</sequence>
<evidence type="ECO:0000313" key="7">
    <source>
        <dbReference type="Proteomes" id="UP000198820"/>
    </source>
</evidence>
<evidence type="ECO:0000256" key="1">
    <source>
        <dbReference type="ARBA" id="ARBA00022475"/>
    </source>
</evidence>
<evidence type="ECO:0000256" key="3">
    <source>
        <dbReference type="ARBA" id="ARBA00022676"/>
    </source>
</evidence>
<keyword evidence="4 6" id="KW-0808">Transferase</keyword>
<dbReference type="AlphaFoldDB" id="A0A1H4D8R5"/>